<feature type="binding site" evidence="5">
    <location>
        <position position="71"/>
    </location>
    <ligand>
        <name>S-adenosyl-L-methionine</name>
        <dbReference type="ChEBI" id="CHEBI:59789"/>
    </ligand>
</feature>
<dbReference type="PIRSF" id="PIRSF004505">
    <property type="entry name" value="MT_bac"/>
    <property type="match status" value="1"/>
</dbReference>
<dbReference type="GO" id="GO:0070038">
    <property type="term" value="F:rRNA (pseudouridine-N3-)-methyltransferase activity"/>
    <property type="evidence" value="ECO:0007669"/>
    <property type="project" value="UniProtKB-UniRule"/>
</dbReference>
<dbReference type="EMBL" id="FRDJ01000001">
    <property type="protein sequence ID" value="SHN51139.1"/>
    <property type="molecule type" value="Genomic_DNA"/>
</dbReference>
<dbReference type="OrthoDB" id="9806643at2"/>
<dbReference type="InterPro" id="IPR029028">
    <property type="entry name" value="Alpha/beta_knot_MTases"/>
</dbReference>
<keyword evidence="5" id="KW-0963">Cytoplasm</keyword>
<proteinExistence type="inferred from homology"/>
<dbReference type="PANTHER" id="PTHR33603:SF1">
    <property type="entry name" value="RIBOSOMAL RNA LARGE SUBUNIT METHYLTRANSFERASE H"/>
    <property type="match status" value="1"/>
</dbReference>
<dbReference type="SUPFAM" id="SSF75217">
    <property type="entry name" value="alpha/beta knot"/>
    <property type="match status" value="1"/>
</dbReference>
<dbReference type="Gene3D" id="3.40.1280.10">
    <property type="match status" value="1"/>
</dbReference>
<dbReference type="CDD" id="cd18081">
    <property type="entry name" value="RlmH-like"/>
    <property type="match status" value="1"/>
</dbReference>
<comment type="function">
    <text evidence="5">Specifically methylates the pseudouridine at position 1915 (m3Psi1915) in 23S rRNA.</text>
</comment>
<evidence type="ECO:0000256" key="4">
    <source>
        <dbReference type="ARBA" id="ARBA00038303"/>
    </source>
</evidence>
<comment type="similarity">
    <text evidence="4 5">Belongs to the RNA methyltransferase RlmH family.</text>
</comment>
<evidence type="ECO:0000256" key="5">
    <source>
        <dbReference type="HAMAP-Rule" id="MF_00658"/>
    </source>
</evidence>
<protein>
    <recommendedName>
        <fullName evidence="5">Ribosomal RNA large subunit methyltransferase H</fullName>
        <ecNumber evidence="5">2.1.1.177</ecNumber>
    </recommendedName>
    <alternativeName>
        <fullName evidence="5">23S rRNA (pseudouridine1915-N3)-methyltransferase</fullName>
    </alternativeName>
    <alternativeName>
        <fullName evidence="5">23S rRNA m3Psi1915 methyltransferase</fullName>
    </alternativeName>
    <alternativeName>
        <fullName evidence="5">rRNA (pseudouridine-N3-)-methyltransferase RlmH</fullName>
    </alternativeName>
</protein>
<evidence type="ECO:0000313" key="7">
    <source>
        <dbReference type="Proteomes" id="UP000184207"/>
    </source>
</evidence>
<sequence>MRIEILVPGKISKHLLDAENYYLEKISRFADVNVEFVPLGGDVNTENPKVILGKEAEAIFKKLKDRRYILIDLWGKQLTSEEFSSLIDRNFQISSEIVFVIGGPLGVDEELRKKAAERISFSKMTFTHEMCLVILLEQIFRGFKILRNEKYHY</sequence>
<comment type="subcellular location">
    <subcellularLocation>
        <location evidence="5">Cytoplasm</location>
    </subcellularLocation>
</comment>
<organism evidence="6 7">
    <name type="scientific">Fervidobacterium gondwanense DSM 13020</name>
    <dbReference type="NCBI Taxonomy" id="1121883"/>
    <lineage>
        <taxon>Bacteria</taxon>
        <taxon>Thermotogati</taxon>
        <taxon>Thermotogota</taxon>
        <taxon>Thermotogae</taxon>
        <taxon>Thermotogales</taxon>
        <taxon>Fervidobacteriaceae</taxon>
        <taxon>Fervidobacterium</taxon>
    </lineage>
</organism>
<dbReference type="HAMAP" id="MF_00658">
    <property type="entry name" value="23SrRNA_methyltr_H"/>
    <property type="match status" value="1"/>
</dbReference>
<dbReference type="Proteomes" id="UP000184207">
    <property type="component" value="Unassembled WGS sequence"/>
</dbReference>
<dbReference type="InterPro" id="IPR003742">
    <property type="entry name" value="RlmH-like"/>
</dbReference>
<dbReference type="PANTHER" id="PTHR33603">
    <property type="entry name" value="METHYLTRANSFERASE"/>
    <property type="match status" value="1"/>
</dbReference>
<evidence type="ECO:0000256" key="1">
    <source>
        <dbReference type="ARBA" id="ARBA00022603"/>
    </source>
</evidence>
<comment type="subunit">
    <text evidence="5">Homodimer.</text>
</comment>
<dbReference type="Pfam" id="PF02590">
    <property type="entry name" value="SPOUT_MTase"/>
    <property type="match status" value="1"/>
</dbReference>
<evidence type="ECO:0000256" key="3">
    <source>
        <dbReference type="ARBA" id="ARBA00022691"/>
    </source>
</evidence>
<feature type="binding site" evidence="5">
    <location>
        <begin position="121"/>
        <end position="126"/>
    </location>
    <ligand>
        <name>S-adenosyl-L-methionine</name>
        <dbReference type="ChEBI" id="CHEBI:59789"/>
    </ligand>
</feature>
<accession>A0A1M7RXU7</accession>
<name>A0A1M7RXU7_FERGO</name>
<dbReference type="AlphaFoldDB" id="A0A1M7RXU7"/>
<dbReference type="InterPro" id="IPR029026">
    <property type="entry name" value="tRNA_m1G_MTases_N"/>
</dbReference>
<evidence type="ECO:0000313" key="6">
    <source>
        <dbReference type="EMBL" id="SHN51139.1"/>
    </source>
</evidence>
<dbReference type="GO" id="GO:0005737">
    <property type="term" value="C:cytoplasm"/>
    <property type="evidence" value="ECO:0007669"/>
    <property type="project" value="UniProtKB-SubCell"/>
</dbReference>
<keyword evidence="5" id="KW-0698">rRNA processing</keyword>
<keyword evidence="3 5" id="KW-0949">S-adenosyl-L-methionine</keyword>
<dbReference type="STRING" id="1121883.SAMN02745226_00321"/>
<feature type="binding site" evidence="5">
    <location>
        <position position="102"/>
    </location>
    <ligand>
        <name>S-adenosyl-L-methionine</name>
        <dbReference type="ChEBI" id="CHEBI:59789"/>
    </ligand>
</feature>
<comment type="catalytic activity">
    <reaction evidence="5">
        <text>pseudouridine(1915) in 23S rRNA + S-adenosyl-L-methionine = N(3)-methylpseudouridine(1915) in 23S rRNA + S-adenosyl-L-homocysteine + H(+)</text>
        <dbReference type="Rhea" id="RHEA:42752"/>
        <dbReference type="Rhea" id="RHEA-COMP:10221"/>
        <dbReference type="Rhea" id="RHEA-COMP:10222"/>
        <dbReference type="ChEBI" id="CHEBI:15378"/>
        <dbReference type="ChEBI" id="CHEBI:57856"/>
        <dbReference type="ChEBI" id="CHEBI:59789"/>
        <dbReference type="ChEBI" id="CHEBI:65314"/>
        <dbReference type="ChEBI" id="CHEBI:74486"/>
        <dbReference type="EC" id="2.1.1.177"/>
    </reaction>
</comment>
<gene>
    <name evidence="5" type="primary">rlmH</name>
    <name evidence="6" type="ORF">SAMN02745226_00321</name>
</gene>
<evidence type="ECO:0000256" key="2">
    <source>
        <dbReference type="ARBA" id="ARBA00022679"/>
    </source>
</evidence>
<keyword evidence="1 5" id="KW-0489">Methyltransferase</keyword>
<dbReference type="EC" id="2.1.1.177" evidence="5"/>
<keyword evidence="2 5" id="KW-0808">Transferase</keyword>
<reference evidence="7" key="1">
    <citation type="submission" date="2016-12" db="EMBL/GenBank/DDBJ databases">
        <authorList>
            <person name="Varghese N."/>
            <person name="Submissions S."/>
        </authorList>
    </citation>
    <scope>NUCLEOTIDE SEQUENCE [LARGE SCALE GENOMIC DNA]</scope>
    <source>
        <strain evidence="7">DSM 13020</strain>
    </source>
</reference>
<keyword evidence="7" id="KW-1185">Reference proteome</keyword>